<sequence length="312" mass="32153">MPRTDERPAPPVTVGMVGPPGAGRTTLLLAALGAGAPAGRSVRLIAARATQRRELAGMWRLLTEREMFPAHSLFDGELALRIDVCGVPTPLVVHDLDAGGPAATDTVVVVLDGGVLGSWVAETGGVRGDPRTADTAKVQSRLGAGLVSGTLLTVARARREAGLAAPSIAVVMTKADAYGRAVGDDSGGPPLDHLRRVVPACFDASMLTMISAAAIRESPDGAVQPRGVLAPFAFAALVRLAGERLAARSDVNAALAGSLRPARRKDAAVARQQALVDIRGRADRLVAEVARGVVVRGDDEVAWSDVAGQTGR</sequence>
<accession>A0ABS5YU97</accession>
<organism evidence="1 2">
    <name type="scientific">Paractinoplanes bogorensis</name>
    <dbReference type="NCBI Taxonomy" id="1610840"/>
    <lineage>
        <taxon>Bacteria</taxon>
        <taxon>Bacillati</taxon>
        <taxon>Actinomycetota</taxon>
        <taxon>Actinomycetes</taxon>
        <taxon>Micromonosporales</taxon>
        <taxon>Micromonosporaceae</taxon>
        <taxon>Paractinoplanes</taxon>
    </lineage>
</organism>
<dbReference type="SUPFAM" id="SSF52540">
    <property type="entry name" value="P-loop containing nucleoside triphosphate hydrolases"/>
    <property type="match status" value="1"/>
</dbReference>
<name>A0ABS5YU97_9ACTN</name>
<proteinExistence type="predicted"/>
<dbReference type="InterPro" id="IPR027417">
    <property type="entry name" value="P-loop_NTPase"/>
</dbReference>
<dbReference type="EMBL" id="JAHKKG010000008">
    <property type="protein sequence ID" value="MBU2667030.1"/>
    <property type="molecule type" value="Genomic_DNA"/>
</dbReference>
<dbReference type="Proteomes" id="UP001519654">
    <property type="component" value="Unassembled WGS sequence"/>
</dbReference>
<protein>
    <submittedName>
        <fullName evidence="1">Uncharacterized protein</fullName>
    </submittedName>
</protein>
<evidence type="ECO:0000313" key="1">
    <source>
        <dbReference type="EMBL" id="MBU2667030.1"/>
    </source>
</evidence>
<comment type="caution">
    <text evidence="1">The sequence shown here is derived from an EMBL/GenBank/DDBJ whole genome shotgun (WGS) entry which is preliminary data.</text>
</comment>
<keyword evidence="2" id="KW-1185">Reference proteome</keyword>
<reference evidence="1 2" key="1">
    <citation type="submission" date="2021-06" db="EMBL/GenBank/DDBJ databases">
        <title>Actinoplanes lichenicola sp. nov., and Actinoplanes ovalisporus sp. nov., isolated from lichen in Thailand.</title>
        <authorList>
            <person name="Saeng-In P."/>
            <person name="Kanchanasin P."/>
            <person name="Yuki M."/>
            <person name="Kudo T."/>
            <person name="Ohkuma M."/>
            <person name="Phongsopitanun W."/>
            <person name="Tanasupawat S."/>
        </authorList>
    </citation>
    <scope>NUCLEOTIDE SEQUENCE [LARGE SCALE GENOMIC DNA]</scope>
    <source>
        <strain evidence="1 2">NBRC 110975</strain>
    </source>
</reference>
<dbReference type="RefSeq" id="WP_215791257.1">
    <property type="nucleotide sequence ID" value="NZ_JAHKKG010000008.1"/>
</dbReference>
<gene>
    <name evidence="1" type="ORF">KOI35_26305</name>
</gene>
<evidence type="ECO:0000313" key="2">
    <source>
        <dbReference type="Proteomes" id="UP001519654"/>
    </source>
</evidence>